<keyword evidence="2" id="KW-1185">Reference proteome</keyword>
<dbReference type="STRING" id="1871336.BBG48_05155"/>
<organism evidence="1 2">
    <name type="scientific">Criibacterium bergeronii</name>
    <dbReference type="NCBI Taxonomy" id="1871336"/>
    <lineage>
        <taxon>Bacteria</taxon>
        <taxon>Bacillati</taxon>
        <taxon>Bacillota</taxon>
        <taxon>Clostridia</taxon>
        <taxon>Peptostreptococcales</taxon>
        <taxon>Filifactoraceae</taxon>
        <taxon>Criibacterium</taxon>
    </lineage>
</organism>
<gene>
    <name evidence="1" type="ORF">BBG48_008600</name>
</gene>
<dbReference type="EMBL" id="MBEW02000022">
    <property type="protein sequence ID" value="RDY20733.1"/>
    <property type="molecule type" value="Genomic_DNA"/>
</dbReference>
<reference evidence="1 2" key="1">
    <citation type="journal article" date="2016" name="Genome Announc.">
        <title>Draft Genome Sequence of Criibacterium bergeronii gen. nov., sp. nov., Strain CCRI-22567T, Isolated from a Vaginal Sample from a Woman with Bacterial Vaginosis.</title>
        <authorList>
            <person name="Maheux A.F."/>
            <person name="Berube E."/>
            <person name="Boudreau D.K."/>
            <person name="Raymond F."/>
            <person name="Corbeil J."/>
            <person name="Roy P.H."/>
            <person name="Boissinot M."/>
            <person name="Omar R.F."/>
        </authorList>
    </citation>
    <scope>NUCLEOTIDE SEQUENCE [LARGE SCALE GENOMIC DNA]</scope>
    <source>
        <strain evidence="1 2">CCRI-22567</strain>
    </source>
</reference>
<name>A0A371IJU2_9FIRM</name>
<accession>A0A371IJU2</accession>
<evidence type="ECO:0000313" key="2">
    <source>
        <dbReference type="Proteomes" id="UP000093352"/>
    </source>
</evidence>
<dbReference type="RefSeq" id="WP_068913993.1">
    <property type="nucleotide sequence ID" value="NZ_MBEW02000022.1"/>
</dbReference>
<evidence type="ECO:0000313" key="1">
    <source>
        <dbReference type="EMBL" id="RDY20733.1"/>
    </source>
</evidence>
<protein>
    <submittedName>
        <fullName evidence="1">Uncharacterized protein</fullName>
    </submittedName>
</protein>
<sequence>MDKQTYTLEEYKKTNNMMWVNDTLFQNIDDFIDDLAWEMNLEELKHYRLPKIYATTKHTIDIDETDITQRLEEHPDAYEDYEISTVGLAFIKNFVREYNEKYADCSYTVEETEIKLTEAEKEYMLSRIGEIIKERNKKQ</sequence>
<proteinExistence type="predicted"/>
<dbReference type="Proteomes" id="UP000093352">
    <property type="component" value="Unassembled WGS sequence"/>
</dbReference>
<comment type="caution">
    <text evidence="1">The sequence shown here is derived from an EMBL/GenBank/DDBJ whole genome shotgun (WGS) entry which is preliminary data.</text>
</comment>
<dbReference type="AlphaFoldDB" id="A0A371IJU2"/>